<feature type="domain" description="GST N-terminal" evidence="1">
    <location>
        <begin position="1"/>
        <end position="78"/>
    </location>
</feature>
<dbReference type="InterPro" id="IPR010987">
    <property type="entry name" value="Glutathione-S-Trfase_C-like"/>
</dbReference>
<evidence type="ECO:0000259" key="1">
    <source>
        <dbReference type="PROSITE" id="PS50404"/>
    </source>
</evidence>
<dbReference type="PROSITE" id="PS50404">
    <property type="entry name" value="GST_NTER"/>
    <property type="match status" value="1"/>
</dbReference>
<dbReference type="Gene3D" id="1.20.1050.10">
    <property type="match status" value="1"/>
</dbReference>
<accession>A0A160TLJ3</accession>
<protein>
    <submittedName>
        <fullName evidence="3">Glutathione S-transferase, unnamed subgroup 2</fullName>
        <ecNumber evidence="3">2.5.1.18</ecNumber>
    </submittedName>
</protein>
<reference evidence="3" key="1">
    <citation type="submission" date="2015-10" db="EMBL/GenBank/DDBJ databases">
        <authorList>
            <person name="Gilbert D.G."/>
        </authorList>
    </citation>
    <scope>NUCLEOTIDE SEQUENCE</scope>
</reference>
<dbReference type="CDD" id="cd00570">
    <property type="entry name" value="GST_N_family"/>
    <property type="match status" value="1"/>
</dbReference>
<dbReference type="Gene3D" id="3.40.30.10">
    <property type="entry name" value="Glutaredoxin"/>
    <property type="match status" value="1"/>
</dbReference>
<dbReference type="EC" id="2.5.1.18" evidence="3"/>
<dbReference type="SUPFAM" id="SSF47616">
    <property type="entry name" value="GST C-terminal domain-like"/>
    <property type="match status" value="1"/>
</dbReference>
<dbReference type="PANTHER" id="PTHR44051:SF8">
    <property type="entry name" value="GLUTATHIONE S-TRANSFERASE GSTA"/>
    <property type="match status" value="1"/>
</dbReference>
<dbReference type="AlphaFoldDB" id="A0A160TLJ3"/>
<dbReference type="PROSITE" id="PS50405">
    <property type="entry name" value="GST_CTER"/>
    <property type="match status" value="1"/>
</dbReference>
<dbReference type="Pfam" id="PF13417">
    <property type="entry name" value="GST_N_3"/>
    <property type="match status" value="1"/>
</dbReference>
<dbReference type="Pfam" id="PF13410">
    <property type="entry name" value="GST_C_2"/>
    <property type="match status" value="1"/>
</dbReference>
<dbReference type="SUPFAM" id="SSF52833">
    <property type="entry name" value="Thioredoxin-like"/>
    <property type="match status" value="1"/>
</dbReference>
<dbReference type="InterPro" id="IPR004045">
    <property type="entry name" value="Glutathione_S-Trfase_N"/>
</dbReference>
<dbReference type="EMBL" id="CZQE01000195">
    <property type="protein sequence ID" value="CUS44927.1"/>
    <property type="molecule type" value="Genomic_DNA"/>
</dbReference>
<evidence type="ECO:0000259" key="2">
    <source>
        <dbReference type="PROSITE" id="PS50405"/>
    </source>
</evidence>
<organism evidence="3">
    <name type="scientific">hydrothermal vent metagenome</name>
    <dbReference type="NCBI Taxonomy" id="652676"/>
    <lineage>
        <taxon>unclassified sequences</taxon>
        <taxon>metagenomes</taxon>
        <taxon>ecological metagenomes</taxon>
    </lineage>
</organism>
<sequence length="209" mass="23556">MLLIGQYDSPFVRRVAVTLKLYDLPCRHAPLSAFGDVEEIARYNPLRRVPTLVFDDGVALTDSSAIVDAIDEMVGPHRSFLSRRGDDRRAMLRTCAFAAGVAEKAVSLVYERAFRDGLKMWVERCRAQVIDTLDLLERERAAARRDWLLGDTMSHADVLLATMHRFVSEALADQFVMDGWVALAEHAARCEALPEFADAYQPFRLTLPD</sequence>
<proteinExistence type="predicted"/>
<name>A0A160TLJ3_9ZZZZ</name>
<dbReference type="GO" id="GO:0004364">
    <property type="term" value="F:glutathione transferase activity"/>
    <property type="evidence" value="ECO:0007669"/>
    <property type="project" value="UniProtKB-EC"/>
</dbReference>
<gene>
    <name evidence="3" type="ORF">MGWOODY_Smn3855</name>
</gene>
<dbReference type="PANTHER" id="PTHR44051">
    <property type="entry name" value="GLUTATHIONE S-TRANSFERASE-RELATED"/>
    <property type="match status" value="1"/>
</dbReference>
<dbReference type="InterPro" id="IPR036249">
    <property type="entry name" value="Thioredoxin-like_sf"/>
</dbReference>
<feature type="domain" description="GST C-terminal" evidence="2">
    <location>
        <begin position="87"/>
        <end position="209"/>
    </location>
</feature>
<evidence type="ECO:0000313" key="3">
    <source>
        <dbReference type="EMBL" id="CUS44927.1"/>
    </source>
</evidence>
<dbReference type="InterPro" id="IPR036282">
    <property type="entry name" value="Glutathione-S-Trfase_C_sf"/>
</dbReference>
<keyword evidence="3" id="KW-0808">Transferase</keyword>